<evidence type="ECO:0000256" key="8">
    <source>
        <dbReference type="ARBA" id="ARBA00022679"/>
    </source>
</evidence>
<evidence type="ECO:0000259" key="22">
    <source>
        <dbReference type="SMART" id="SM00278"/>
    </source>
</evidence>
<proteinExistence type="predicted"/>
<evidence type="ECO:0000313" key="25">
    <source>
        <dbReference type="EMBL" id="OGI50703.1"/>
    </source>
</evidence>
<keyword evidence="9" id="KW-0548">Nucleotidyltransferase</keyword>
<dbReference type="InterPro" id="IPR022311">
    <property type="entry name" value="PolX-like"/>
</dbReference>
<keyword evidence="11" id="KW-0227">DNA damage</keyword>
<dbReference type="InterPro" id="IPR003583">
    <property type="entry name" value="Hlx-hairpin-Hlx_DNA-bd_motif"/>
</dbReference>
<evidence type="ECO:0000256" key="3">
    <source>
        <dbReference type="ARBA" id="ARBA00012417"/>
    </source>
</evidence>
<dbReference type="SUPFAM" id="SSF47781">
    <property type="entry name" value="RuvA domain 2-like"/>
    <property type="match status" value="1"/>
</dbReference>
<comment type="cofactor">
    <cofactor evidence="1">
        <name>Mg(2+)</name>
        <dbReference type="ChEBI" id="CHEBI:18420"/>
    </cofactor>
</comment>
<evidence type="ECO:0000256" key="14">
    <source>
        <dbReference type="ARBA" id="ARBA00023053"/>
    </source>
</evidence>
<dbReference type="Pfam" id="PF02811">
    <property type="entry name" value="PHP"/>
    <property type="match status" value="1"/>
</dbReference>
<accession>A0A1F6U014</accession>
<evidence type="ECO:0000256" key="11">
    <source>
        <dbReference type="ARBA" id="ARBA00022763"/>
    </source>
</evidence>
<dbReference type="InterPro" id="IPR043519">
    <property type="entry name" value="NT_sf"/>
</dbReference>
<keyword evidence="15" id="KW-0234">DNA repair</keyword>
<organism evidence="25 26">
    <name type="scientific">Candidatus Muproteobacteria bacterium RIFCSPHIGHO2_02_FULL_65_16</name>
    <dbReference type="NCBI Taxonomy" id="1817766"/>
    <lineage>
        <taxon>Bacteria</taxon>
        <taxon>Pseudomonadati</taxon>
        <taxon>Pseudomonadota</taxon>
        <taxon>Candidatus Muproteobacteria</taxon>
    </lineage>
</organism>
<evidence type="ECO:0000256" key="12">
    <source>
        <dbReference type="ARBA" id="ARBA00022843"/>
    </source>
</evidence>
<dbReference type="SMART" id="SM00483">
    <property type="entry name" value="POLXc"/>
    <property type="match status" value="1"/>
</dbReference>
<comment type="catalytic activity">
    <reaction evidence="21">
        <text>DNA(n) + a 2'-deoxyribonucleoside 5'-triphosphate = DNA(n+1) + diphosphate</text>
        <dbReference type="Rhea" id="RHEA:22508"/>
        <dbReference type="Rhea" id="RHEA-COMP:17339"/>
        <dbReference type="Rhea" id="RHEA-COMP:17340"/>
        <dbReference type="ChEBI" id="CHEBI:33019"/>
        <dbReference type="ChEBI" id="CHEBI:61560"/>
        <dbReference type="ChEBI" id="CHEBI:173112"/>
        <dbReference type="EC" id="2.7.7.7"/>
    </reaction>
</comment>
<dbReference type="InterPro" id="IPR010996">
    <property type="entry name" value="HHH_MUS81"/>
</dbReference>
<dbReference type="PANTHER" id="PTHR36928:SF1">
    <property type="entry name" value="PHOSPHATASE YCDX-RELATED"/>
    <property type="match status" value="1"/>
</dbReference>
<dbReference type="SMART" id="SM00278">
    <property type="entry name" value="HhH1"/>
    <property type="match status" value="3"/>
</dbReference>
<evidence type="ECO:0000256" key="4">
    <source>
        <dbReference type="ARBA" id="ARBA00012720"/>
    </source>
</evidence>
<dbReference type="GO" id="GO:0008270">
    <property type="term" value="F:zinc ion binding"/>
    <property type="evidence" value="ECO:0007669"/>
    <property type="project" value="TreeGrafter"/>
</dbReference>
<evidence type="ECO:0000259" key="23">
    <source>
        <dbReference type="SMART" id="SM00481"/>
    </source>
</evidence>
<keyword evidence="6" id="KW-0488">Methylation</keyword>
<evidence type="ECO:0000256" key="16">
    <source>
        <dbReference type="ARBA" id="ARBA00035717"/>
    </source>
</evidence>
<dbReference type="NCBIfam" id="NF006375">
    <property type="entry name" value="PRK08609.1"/>
    <property type="match status" value="1"/>
</dbReference>
<dbReference type="GO" id="GO:0003677">
    <property type="term" value="F:DNA binding"/>
    <property type="evidence" value="ECO:0007669"/>
    <property type="project" value="InterPro"/>
</dbReference>
<evidence type="ECO:0000256" key="7">
    <source>
        <dbReference type="ARBA" id="ARBA00022634"/>
    </source>
</evidence>
<evidence type="ECO:0000256" key="5">
    <source>
        <dbReference type="ARBA" id="ARBA00020020"/>
    </source>
</evidence>
<dbReference type="FunFam" id="3.20.20.140:FF:000047">
    <property type="entry name" value="PHP domain-containing protein"/>
    <property type="match status" value="1"/>
</dbReference>
<keyword evidence="14" id="KW-0915">Sodium</keyword>
<dbReference type="InterPro" id="IPR027421">
    <property type="entry name" value="DNA_pol_lamdba_lyase_dom_sf"/>
</dbReference>
<evidence type="ECO:0000256" key="9">
    <source>
        <dbReference type="ARBA" id="ARBA00022695"/>
    </source>
</evidence>
<sequence>MPVHNADIAAVFEEIADLLEIQGENPFRIRAYRNAARQMEAMGAPAADMVAGGEDLTELPGIGDDLAAKIEEIVKTGKCKALEKLRAKLPPTITTLLKLPGLGPKRVKVLYDKLDIKTIAQLRAAARAGKIHDLPGFGEKTEATIREALEQHAEAARRFKLAIAAQYAEPLKKYLEQAPGVQQVVLAGSYRRFKETVGDIDILVTATAPGKAMDRFTAYDEVKDVLAKGATRATVMLKSGLQVDVRVVEQECFGAALQYFTGSKAHNIEIRRLAQERKLKISEYGVFRGEKRIAGDTEESVYRTVGLPWIAPELRENRGEIEAARAGKLPRLVERADLRGDLHAHTKATDGHNTLREMAEAAKAFGLEYLAITEHSRRLTVARGLDPQRLRRQINEIDRLNEKLDGIALLKGIEVDILEDGALDLPDEVLSELDLVVGAVHSKFNLPRAKQTERILRAMDHPHFTILAHPSGRLLDARAPYDVDMLKIIRQARGRGCFLELNAHPERLDLLDVHCQMAKDEGVLVAVSTDAHGVQDFNNLIYGVGQARRGWLGKEDVLNTRPLKLLIPLLRRTMS</sequence>
<dbReference type="Gene3D" id="1.10.150.20">
    <property type="entry name" value="5' to 3' exonuclease, C-terminal subdomain"/>
    <property type="match status" value="1"/>
</dbReference>
<feature type="domain" description="Helix-hairpin-helix DNA-binding motif class 1" evidence="22">
    <location>
        <begin position="94"/>
        <end position="113"/>
    </location>
</feature>
<dbReference type="SUPFAM" id="SSF81301">
    <property type="entry name" value="Nucleotidyltransferase"/>
    <property type="match status" value="1"/>
</dbReference>
<dbReference type="EC" id="2.7.7.7" evidence="3"/>
<keyword evidence="8" id="KW-0808">Transferase</keyword>
<dbReference type="InterPro" id="IPR050243">
    <property type="entry name" value="PHP_phosphatase"/>
</dbReference>
<dbReference type="SUPFAM" id="SSF47802">
    <property type="entry name" value="DNA polymerase beta, N-terminal domain-like"/>
    <property type="match status" value="1"/>
</dbReference>
<comment type="catalytic activity">
    <reaction evidence="18">
        <text>2'-deoxyribonucleotide-(2'-deoxyribose 5'-phosphate)-2'-deoxyribonucleotide-DNA = a 3'-end 2'-deoxyribonucleotide-(2,3-dehydro-2,3-deoxyribose 5'-phosphate)-DNA + a 5'-end 5'-phospho-2'-deoxyribonucleoside-DNA + H(+)</text>
        <dbReference type="Rhea" id="RHEA:66592"/>
        <dbReference type="Rhea" id="RHEA-COMP:13180"/>
        <dbReference type="Rhea" id="RHEA-COMP:16897"/>
        <dbReference type="Rhea" id="RHEA-COMP:17067"/>
        <dbReference type="ChEBI" id="CHEBI:15378"/>
        <dbReference type="ChEBI" id="CHEBI:136412"/>
        <dbReference type="ChEBI" id="CHEBI:157695"/>
        <dbReference type="ChEBI" id="CHEBI:167181"/>
        <dbReference type="EC" id="4.2.99.18"/>
    </reaction>
</comment>
<dbReference type="GO" id="GO:0006281">
    <property type="term" value="P:DNA repair"/>
    <property type="evidence" value="ECO:0007669"/>
    <property type="project" value="UniProtKB-KW"/>
</dbReference>
<dbReference type="CDD" id="cd00141">
    <property type="entry name" value="NT_POLXc"/>
    <property type="match status" value="1"/>
</dbReference>
<dbReference type="CDD" id="cd07436">
    <property type="entry name" value="PHP_PolX"/>
    <property type="match status" value="1"/>
</dbReference>
<dbReference type="GO" id="GO:0140078">
    <property type="term" value="F:class I DNA-(apurinic or apyrimidinic site) endonuclease activity"/>
    <property type="evidence" value="ECO:0007669"/>
    <property type="project" value="UniProtKB-EC"/>
</dbReference>
<evidence type="ECO:0000256" key="19">
    <source>
        <dbReference type="ARBA" id="ARBA00044678"/>
    </source>
</evidence>
<dbReference type="InterPro" id="IPR010994">
    <property type="entry name" value="RuvA_2-like"/>
</dbReference>
<dbReference type="Gene3D" id="3.20.20.140">
    <property type="entry name" value="Metal-dependent hydrolases"/>
    <property type="match status" value="1"/>
</dbReference>
<dbReference type="PRINTS" id="PR00870">
    <property type="entry name" value="DNAPOLXBETA"/>
</dbReference>
<feature type="domain" description="DNA-directed DNA polymerase X" evidence="24">
    <location>
        <begin position="3"/>
        <end position="316"/>
    </location>
</feature>
<dbReference type="Pfam" id="PF14792">
    <property type="entry name" value="DNA_pol_B_palm"/>
    <property type="match status" value="1"/>
</dbReference>
<evidence type="ECO:0000256" key="10">
    <source>
        <dbReference type="ARBA" id="ARBA00022705"/>
    </source>
</evidence>
<dbReference type="Pfam" id="PF14791">
    <property type="entry name" value="DNA_pol_B_thumb"/>
    <property type="match status" value="1"/>
</dbReference>
<evidence type="ECO:0000256" key="1">
    <source>
        <dbReference type="ARBA" id="ARBA00001946"/>
    </source>
</evidence>
<evidence type="ECO:0000313" key="26">
    <source>
        <dbReference type="Proteomes" id="UP000179362"/>
    </source>
</evidence>
<protein>
    <recommendedName>
        <fullName evidence="5">DNA polymerase beta</fullName>
        <ecNumber evidence="3">2.7.7.7</ecNumber>
        <ecNumber evidence="4">4.2.99.18</ecNumber>
    </recommendedName>
    <alternativeName>
        <fullName evidence="16">5'-deoxyribose-phosphate lyase</fullName>
    </alternativeName>
    <alternativeName>
        <fullName evidence="17">AP lyase</fullName>
    </alternativeName>
</protein>
<dbReference type="InterPro" id="IPR037160">
    <property type="entry name" value="DNA_Pol_thumb_sf"/>
</dbReference>
<dbReference type="GO" id="GO:0003887">
    <property type="term" value="F:DNA-directed DNA polymerase activity"/>
    <property type="evidence" value="ECO:0007669"/>
    <property type="project" value="UniProtKB-KW"/>
</dbReference>
<dbReference type="InterPro" id="IPR004013">
    <property type="entry name" value="PHP_dom"/>
</dbReference>
<dbReference type="InterPro" id="IPR003141">
    <property type="entry name" value="Pol/His_phosphatase_N"/>
</dbReference>
<feature type="domain" description="Helix-hairpin-helix DNA-binding motif class 1" evidence="22">
    <location>
        <begin position="54"/>
        <end position="73"/>
    </location>
</feature>
<keyword evidence="12" id="KW-0832">Ubl conjugation</keyword>
<dbReference type="EC" id="4.2.99.18" evidence="4"/>
<comment type="subcellular location">
    <subcellularLocation>
        <location evidence="2">Cytoplasm</location>
    </subcellularLocation>
</comment>
<reference evidence="25 26" key="1">
    <citation type="journal article" date="2016" name="Nat. Commun.">
        <title>Thousands of microbial genomes shed light on interconnected biogeochemical processes in an aquifer system.</title>
        <authorList>
            <person name="Anantharaman K."/>
            <person name="Brown C.T."/>
            <person name="Hug L.A."/>
            <person name="Sharon I."/>
            <person name="Castelle C.J."/>
            <person name="Probst A.J."/>
            <person name="Thomas B.C."/>
            <person name="Singh A."/>
            <person name="Wilkins M.J."/>
            <person name="Karaoz U."/>
            <person name="Brodie E.L."/>
            <person name="Williams K.H."/>
            <person name="Hubbard S.S."/>
            <person name="Banfield J.F."/>
        </authorList>
    </citation>
    <scope>NUCLEOTIDE SEQUENCE [LARGE SCALE GENOMIC DNA]</scope>
</reference>
<dbReference type="AlphaFoldDB" id="A0A1F6U014"/>
<gene>
    <name evidence="25" type="ORF">A3B81_03015</name>
</gene>
<keyword evidence="13" id="KW-0239">DNA-directed DNA polymerase</keyword>
<dbReference type="InterPro" id="IPR002008">
    <property type="entry name" value="DNA_pol_X_beta-like"/>
</dbReference>
<feature type="domain" description="Polymerase/histidinol phosphatase N-terminal" evidence="23">
    <location>
        <begin position="340"/>
        <end position="419"/>
    </location>
</feature>
<evidence type="ECO:0000256" key="18">
    <source>
        <dbReference type="ARBA" id="ARBA00044632"/>
    </source>
</evidence>
<comment type="catalytic activity">
    <reaction evidence="19">
        <text>a 5'-end 2'-deoxyribose-2'-deoxyribonucleotide-DNA = (2E,4S)-4-hydroxypenten-2-al-5-phosphate + a 5'-end 5'-phospho-2'-deoxyribonucleoside-DNA + H(+)</text>
        <dbReference type="Rhea" id="RHEA:76255"/>
        <dbReference type="Rhea" id="RHEA-COMP:13180"/>
        <dbReference type="Rhea" id="RHEA-COMP:18657"/>
        <dbReference type="ChEBI" id="CHEBI:15378"/>
        <dbReference type="ChEBI" id="CHEBI:136412"/>
        <dbReference type="ChEBI" id="CHEBI:195194"/>
        <dbReference type="ChEBI" id="CHEBI:195195"/>
    </reaction>
</comment>
<evidence type="ECO:0000256" key="15">
    <source>
        <dbReference type="ARBA" id="ARBA00023204"/>
    </source>
</evidence>
<dbReference type="InterPro" id="IPR002054">
    <property type="entry name" value="DNA-dir_DNA_pol_X"/>
</dbReference>
<comment type="caution">
    <text evidence="25">The sequence shown here is derived from an EMBL/GenBank/DDBJ whole genome shotgun (WGS) entry which is preliminary data.</text>
</comment>
<evidence type="ECO:0000259" key="24">
    <source>
        <dbReference type="SMART" id="SM00483"/>
    </source>
</evidence>
<dbReference type="Pfam" id="PF14520">
    <property type="entry name" value="HHH_5"/>
    <property type="match status" value="1"/>
</dbReference>
<dbReference type="EMBL" id="MFTA01000078">
    <property type="protein sequence ID" value="OGI50703.1"/>
    <property type="molecule type" value="Genomic_DNA"/>
</dbReference>
<comment type="function">
    <text evidence="20">Repair polymerase that plays a key role in base-excision repair. During this process, the damaged base is excised by specific DNA glycosylases, the DNA backbone is nicked at the abasic site by an apurinic/apyrimidic (AP) endonuclease, and POLB removes 5'-deoxyribose-phosphate from the preincised AP site acting as a 5'-deoxyribose-phosphate lyase (5'-dRP lyase); through its DNA polymerase activity, it adds one nucleotide to the 3' end of the arising single-nucleotide gap. Conducts 'gap-filling' DNA synthesis in a stepwise distributive fashion rather than in a processive fashion as for other DNA polymerases. It is also able to cleave sugar-phosphate bonds 3' to an intact AP site, acting as an AP lyase.</text>
</comment>
<evidence type="ECO:0000256" key="21">
    <source>
        <dbReference type="ARBA" id="ARBA00049244"/>
    </source>
</evidence>
<dbReference type="SUPFAM" id="SSF89550">
    <property type="entry name" value="PHP domain-like"/>
    <property type="match status" value="1"/>
</dbReference>
<dbReference type="InterPro" id="IPR047967">
    <property type="entry name" value="PolX_PHP"/>
</dbReference>
<dbReference type="Gene3D" id="3.30.460.10">
    <property type="entry name" value="Beta Polymerase, domain 2"/>
    <property type="match status" value="1"/>
</dbReference>
<evidence type="ECO:0000256" key="17">
    <source>
        <dbReference type="ARBA" id="ARBA00035726"/>
    </source>
</evidence>
<name>A0A1F6U014_9PROT</name>
<dbReference type="Gene3D" id="3.30.210.10">
    <property type="entry name" value="DNA polymerase, thumb domain"/>
    <property type="match status" value="1"/>
</dbReference>
<dbReference type="PIRSF" id="PIRSF005047">
    <property type="entry name" value="UCP005047_YshC"/>
    <property type="match status" value="1"/>
</dbReference>
<evidence type="ECO:0000256" key="2">
    <source>
        <dbReference type="ARBA" id="ARBA00004496"/>
    </source>
</evidence>
<dbReference type="Pfam" id="PF14716">
    <property type="entry name" value="HHH_8"/>
    <property type="match status" value="1"/>
</dbReference>
<dbReference type="GO" id="GO:0042578">
    <property type="term" value="F:phosphoric ester hydrolase activity"/>
    <property type="evidence" value="ECO:0007669"/>
    <property type="project" value="TreeGrafter"/>
</dbReference>
<dbReference type="Gene3D" id="1.10.150.110">
    <property type="entry name" value="DNA polymerase beta, N-terminal domain-like"/>
    <property type="match status" value="1"/>
</dbReference>
<evidence type="ECO:0000256" key="20">
    <source>
        <dbReference type="ARBA" id="ARBA00045548"/>
    </source>
</evidence>
<dbReference type="GO" id="GO:0005829">
    <property type="term" value="C:cytosol"/>
    <property type="evidence" value="ECO:0007669"/>
    <property type="project" value="TreeGrafter"/>
</dbReference>
<dbReference type="PANTHER" id="PTHR36928">
    <property type="entry name" value="PHOSPHATASE YCDX-RELATED"/>
    <property type="match status" value="1"/>
</dbReference>
<feature type="domain" description="Helix-hairpin-helix DNA-binding motif class 1" evidence="22">
    <location>
        <begin position="129"/>
        <end position="148"/>
    </location>
</feature>
<keyword evidence="10" id="KW-0235">DNA replication</keyword>
<evidence type="ECO:0000256" key="13">
    <source>
        <dbReference type="ARBA" id="ARBA00022932"/>
    </source>
</evidence>
<evidence type="ECO:0000256" key="6">
    <source>
        <dbReference type="ARBA" id="ARBA00022481"/>
    </source>
</evidence>
<dbReference type="Proteomes" id="UP000179362">
    <property type="component" value="Unassembled WGS sequence"/>
</dbReference>
<dbReference type="InterPro" id="IPR029398">
    <property type="entry name" value="PolB_thumb"/>
</dbReference>
<dbReference type="InterPro" id="IPR028207">
    <property type="entry name" value="DNA_pol_B_palm_palm"/>
</dbReference>
<keyword evidence="7" id="KW-0237">DNA synthesis</keyword>
<dbReference type="InterPro" id="IPR016195">
    <property type="entry name" value="Pol/histidinol_Pase-like"/>
</dbReference>
<dbReference type="SMART" id="SM00481">
    <property type="entry name" value="POLIIIAc"/>
    <property type="match status" value="1"/>
</dbReference>